<evidence type="ECO:0000256" key="2">
    <source>
        <dbReference type="ARBA" id="ARBA00012438"/>
    </source>
</evidence>
<keyword evidence="11" id="KW-1185">Reference proteome</keyword>
<keyword evidence="7" id="KW-0472">Membrane</keyword>
<feature type="domain" description="Response regulatory" evidence="9">
    <location>
        <begin position="509"/>
        <end position="619"/>
    </location>
</feature>
<feature type="modified residue" description="4-aspartylphosphate" evidence="5">
    <location>
        <position position="558"/>
    </location>
</feature>
<evidence type="ECO:0000259" key="9">
    <source>
        <dbReference type="PROSITE" id="PS50110"/>
    </source>
</evidence>
<dbReference type="InterPro" id="IPR003594">
    <property type="entry name" value="HATPase_dom"/>
</dbReference>
<dbReference type="PROSITE" id="PS50109">
    <property type="entry name" value="HIS_KIN"/>
    <property type="match status" value="1"/>
</dbReference>
<dbReference type="SUPFAM" id="SSF55874">
    <property type="entry name" value="ATPase domain of HSP90 chaperone/DNA topoisomerase II/histidine kinase"/>
    <property type="match status" value="1"/>
</dbReference>
<dbReference type="SMART" id="SM00448">
    <property type="entry name" value="REC"/>
    <property type="match status" value="1"/>
</dbReference>
<dbReference type="VEuPathDB" id="AmoebaDB:NAEGRDRAFT_79817"/>
<dbReference type="PRINTS" id="PR00344">
    <property type="entry name" value="BCTRLSENSOR"/>
</dbReference>
<feature type="transmembrane region" description="Helical" evidence="7">
    <location>
        <begin position="182"/>
        <end position="202"/>
    </location>
</feature>
<proteinExistence type="predicted"/>
<evidence type="ECO:0000313" key="11">
    <source>
        <dbReference type="Proteomes" id="UP000006671"/>
    </source>
</evidence>
<evidence type="ECO:0000256" key="7">
    <source>
        <dbReference type="SAM" id="Phobius"/>
    </source>
</evidence>
<dbReference type="Proteomes" id="UP000006671">
    <property type="component" value="Unassembled WGS sequence"/>
</dbReference>
<feature type="transmembrane region" description="Helical" evidence="7">
    <location>
        <begin position="144"/>
        <end position="162"/>
    </location>
</feature>
<dbReference type="Gene3D" id="3.40.50.2300">
    <property type="match status" value="1"/>
</dbReference>
<dbReference type="PANTHER" id="PTHR43047:SF72">
    <property type="entry name" value="OSMOSENSING HISTIDINE PROTEIN KINASE SLN1"/>
    <property type="match status" value="1"/>
</dbReference>
<feature type="compositionally biased region" description="Low complexity" evidence="6">
    <location>
        <begin position="31"/>
        <end position="41"/>
    </location>
</feature>
<evidence type="ECO:0000256" key="5">
    <source>
        <dbReference type="PROSITE-ProRule" id="PRU00169"/>
    </source>
</evidence>
<dbReference type="eggNOG" id="KOG0519">
    <property type="taxonomic scope" value="Eukaryota"/>
</dbReference>
<dbReference type="PANTHER" id="PTHR43047">
    <property type="entry name" value="TWO-COMPONENT HISTIDINE PROTEIN KINASE"/>
    <property type="match status" value="1"/>
</dbReference>
<feature type="transmembrane region" description="Helical" evidence="7">
    <location>
        <begin position="110"/>
        <end position="132"/>
    </location>
</feature>
<gene>
    <name evidence="10" type="ORF">NAEGRDRAFT_79817</name>
</gene>
<dbReference type="EC" id="2.7.13.3" evidence="2"/>
<sequence>MPGKTIFFSPPNSSCANSSNNNNLDTKDGEGNNNSSPSSISIKGAIKPSLLSRGDEGSLSEYIRLHSTNIVEELMFSATSSRIGLAIIILMSFVLSLIYGFVTMSWEKNVINIVVIVGQILLSKNGVRSLFVKDEVIKVENGDRLRLAVLLVLLTTRFFLFDKNKILFVPTMLTYHFGGNKVYLQSTFLGLLPTFYLCSLYCGSACWQGYLHYLENGFNEECVCILAEGCGLGFCLWVTTFYLVTATGYLTMKVKTLEDTRNKLEEALSVRNTFMSHISHEFSISLLLIEDILRLVKIEHEKGKNGSKHVFDLGKALNVLDKMVSGYAKQFSVTLKFTYESVKNLIIESNQSQLLQILSNLITNGIKASKANSIVEIEAKVIQKNEENNSAMVQFKIIDHGKGIPESMIPSIFEPFVQLGNVNESKVPSSGLGLTTVAHLVNLMNGEINVKSTLGKGSEFIVELPFDLASPESQEEINQDPILELQLAVPQEQLKAGSSACMDEGITGNVIVAEDNAVNRKVIVKMLSSLGYKADSVCNGEELIQQFDPTRHKIVITDMNMPSMNGIDAAKELRNRYGNDFKIFLLTGNVMANEDNYSSIIDRVIIKPISKSSLEQLIS</sequence>
<keyword evidence="5" id="KW-0597">Phosphoprotein</keyword>
<evidence type="ECO:0000313" key="10">
    <source>
        <dbReference type="EMBL" id="EFC44149.1"/>
    </source>
</evidence>
<dbReference type="OrthoDB" id="303614at2759"/>
<dbReference type="Pfam" id="PF00072">
    <property type="entry name" value="Response_reg"/>
    <property type="match status" value="1"/>
</dbReference>
<feature type="compositionally biased region" description="Low complexity" evidence="6">
    <location>
        <begin position="9"/>
        <end position="23"/>
    </location>
</feature>
<dbReference type="InterPro" id="IPR005467">
    <property type="entry name" value="His_kinase_dom"/>
</dbReference>
<keyword evidence="4" id="KW-0418">Kinase</keyword>
<dbReference type="Pfam" id="PF02518">
    <property type="entry name" value="HATPase_c"/>
    <property type="match status" value="1"/>
</dbReference>
<dbReference type="GO" id="GO:0000155">
    <property type="term" value="F:phosphorelay sensor kinase activity"/>
    <property type="evidence" value="ECO:0007669"/>
    <property type="project" value="TreeGrafter"/>
</dbReference>
<evidence type="ECO:0000259" key="8">
    <source>
        <dbReference type="PROSITE" id="PS50109"/>
    </source>
</evidence>
<evidence type="ECO:0000256" key="6">
    <source>
        <dbReference type="SAM" id="MobiDB-lite"/>
    </source>
</evidence>
<dbReference type="SMART" id="SM00387">
    <property type="entry name" value="HATPase_c"/>
    <property type="match status" value="1"/>
</dbReference>
<dbReference type="Gene3D" id="3.30.565.10">
    <property type="entry name" value="Histidine kinase-like ATPase, C-terminal domain"/>
    <property type="match status" value="1"/>
</dbReference>
<dbReference type="GO" id="GO:0005886">
    <property type="term" value="C:plasma membrane"/>
    <property type="evidence" value="ECO:0007669"/>
    <property type="project" value="TreeGrafter"/>
</dbReference>
<dbReference type="InterPro" id="IPR004358">
    <property type="entry name" value="Sig_transdc_His_kin-like_C"/>
</dbReference>
<evidence type="ECO:0000256" key="1">
    <source>
        <dbReference type="ARBA" id="ARBA00000085"/>
    </source>
</evidence>
<evidence type="ECO:0000256" key="4">
    <source>
        <dbReference type="ARBA" id="ARBA00022777"/>
    </source>
</evidence>
<feature type="domain" description="Histidine kinase" evidence="8">
    <location>
        <begin position="288"/>
        <end position="468"/>
    </location>
</feature>
<keyword evidence="3" id="KW-0808">Transferase</keyword>
<reference evidence="10 11" key="1">
    <citation type="journal article" date="2010" name="Cell">
        <title>The genome of Naegleria gruberi illuminates early eukaryotic versatility.</title>
        <authorList>
            <person name="Fritz-Laylin L.K."/>
            <person name="Prochnik S.E."/>
            <person name="Ginger M.L."/>
            <person name="Dacks J.B."/>
            <person name="Carpenter M.L."/>
            <person name="Field M.C."/>
            <person name="Kuo A."/>
            <person name="Paredez A."/>
            <person name="Chapman J."/>
            <person name="Pham J."/>
            <person name="Shu S."/>
            <person name="Neupane R."/>
            <person name="Cipriano M."/>
            <person name="Mancuso J."/>
            <person name="Tu H."/>
            <person name="Salamov A."/>
            <person name="Lindquist E."/>
            <person name="Shapiro H."/>
            <person name="Lucas S."/>
            <person name="Grigoriev I.V."/>
            <person name="Cande W.Z."/>
            <person name="Fulton C."/>
            <person name="Rokhsar D.S."/>
            <person name="Dawson S.C."/>
        </authorList>
    </citation>
    <scope>NUCLEOTIDE SEQUENCE [LARGE SCALE GENOMIC DNA]</scope>
    <source>
        <strain evidence="10 11">NEG-M</strain>
    </source>
</reference>
<evidence type="ECO:0000256" key="3">
    <source>
        <dbReference type="ARBA" id="ARBA00022679"/>
    </source>
</evidence>
<dbReference type="RefSeq" id="XP_002676893.1">
    <property type="nucleotide sequence ID" value="XM_002676847.1"/>
</dbReference>
<feature type="transmembrane region" description="Helical" evidence="7">
    <location>
        <begin position="83"/>
        <end position="104"/>
    </location>
</feature>
<keyword evidence="7" id="KW-1133">Transmembrane helix</keyword>
<organism evidence="11">
    <name type="scientific">Naegleria gruberi</name>
    <name type="common">Amoeba</name>
    <dbReference type="NCBI Taxonomy" id="5762"/>
    <lineage>
        <taxon>Eukaryota</taxon>
        <taxon>Discoba</taxon>
        <taxon>Heterolobosea</taxon>
        <taxon>Tetramitia</taxon>
        <taxon>Eutetramitia</taxon>
        <taxon>Vahlkampfiidae</taxon>
        <taxon>Naegleria</taxon>
    </lineage>
</organism>
<name>D2VFV6_NAEGR</name>
<keyword evidence="7" id="KW-0812">Transmembrane</keyword>
<protein>
    <recommendedName>
        <fullName evidence="2">histidine kinase</fullName>
        <ecNumber evidence="2">2.7.13.3</ecNumber>
    </recommendedName>
</protein>
<dbReference type="InterPro" id="IPR011006">
    <property type="entry name" value="CheY-like_superfamily"/>
</dbReference>
<accession>D2VFV6</accession>
<comment type="catalytic activity">
    <reaction evidence="1">
        <text>ATP + protein L-histidine = ADP + protein N-phospho-L-histidine.</text>
        <dbReference type="EC" id="2.7.13.3"/>
    </reaction>
</comment>
<dbReference type="SUPFAM" id="SSF52172">
    <property type="entry name" value="CheY-like"/>
    <property type="match status" value="1"/>
</dbReference>
<dbReference type="PROSITE" id="PS50110">
    <property type="entry name" value="RESPONSE_REGULATORY"/>
    <property type="match status" value="1"/>
</dbReference>
<dbReference type="InterPro" id="IPR001789">
    <property type="entry name" value="Sig_transdc_resp-reg_receiver"/>
</dbReference>
<dbReference type="STRING" id="5762.D2VFV6"/>
<feature type="region of interest" description="Disordered" evidence="6">
    <location>
        <begin position="1"/>
        <end position="41"/>
    </location>
</feature>
<dbReference type="KEGG" id="ngr:NAEGRDRAFT_79817"/>
<feature type="transmembrane region" description="Helical" evidence="7">
    <location>
        <begin position="223"/>
        <end position="244"/>
    </location>
</feature>
<dbReference type="GeneID" id="8848132"/>
<dbReference type="InterPro" id="IPR036890">
    <property type="entry name" value="HATPase_C_sf"/>
</dbReference>
<dbReference type="EMBL" id="GG738869">
    <property type="protein sequence ID" value="EFC44149.1"/>
    <property type="molecule type" value="Genomic_DNA"/>
</dbReference>
<dbReference type="InParanoid" id="D2VFV6"/>
<dbReference type="CDD" id="cd17546">
    <property type="entry name" value="REC_hyHK_CKI1_RcsC-like"/>
    <property type="match status" value="1"/>
</dbReference>
<dbReference type="AlphaFoldDB" id="D2VFV6"/>
<dbReference type="GO" id="GO:0009927">
    <property type="term" value="F:histidine phosphotransfer kinase activity"/>
    <property type="evidence" value="ECO:0007669"/>
    <property type="project" value="TreeGrafter"/>
</dbReference>